<organism evidence="2 3">
    <name type="scientific">Halapricum desulfuricans</name>
    <dbReference type="NCBI Taxonomy" id="2841257"/>
    <lineage>
        <taxon>Archaea</taxon>
        <taxon>Methanobacteriati</taxon>
        <taxon>Methanobacteriota</taxon>
        <taxon>Stenosarchaea group</taxon>
        <taxon>Halobacteria</taxon>
        <taxon>Halobacteriales</taxon>
        <taxon>Haloarculaceae</taxon>
        <taxon>Halapricum</taxon>
    </lineage>
</organism>
<dbReference type="Pfam" id="PF10006">
    <property type="entry name" value="DUF2249"/>
    <property type="match status" value="1"/>
</dbReference>
<dbReference type="InterPro" id="IPR018720">
    <property type="entry name" value="DUF2249"/>
</dbReference>
<dbReference type="GeneID" id="68857890"/>
<gene>
    <name evidence="2" type="ORF">HSEST_1255</name>
</gene>
<proteinExistence type="predicted"/>
<dbReference type="Proteomes" id="UP000663292">
    <property type="component" value="Chromosome"/>
</dbReference>
<name>A0A897NPV3_9EURY</name>
<dbReference type="AlphaFoldDB" id="A0A897NPV3"/>
<sequence>MSSEMTETADERLDVRNIDGEPFGDIMAALSSLPEGDTLLLINSFEPEPLYDVIESRGFTYEATEVGPDEWHIEIEHA</sequence>
<protein>
    <submittedName>
        <fullName evidence="2">SirA-like two-layered alpha/beta sandwich domain</fullName>
    </submittedName>
</protein>
<keyword evidence="3" id="KW-1185">Reference proteome</keyword>
<dbReference type="RefSeq" id="WP_229122833.1">
    <property type="nucleotide sequence ID" value="NZ_CP064791.1"/>
</dbReference>
<evidence type="ECO:0000313" key="3">
    <source>
        <dbReference type="Proteomes" id="UP000663292"/>
    </source>
</evidence>
<feature type="domain" description="DUF2249" evidence="1">
    <location>
        <begin position="13"/>
        <end position="77"/>
    </location>
</feature>
<accession>A0A897NPV3</accession>
<dbReference type="EMBL" id="CP064791">
    <property type="protein sequence ID" value="QSG14788.1"/>
    <property type="molecule type" value="Genomic_DNA"/>
</dbReference>
<reference evidence="2 3" key="1">
    <citation type="submission" date="2020-11" db="EMBL/GenBank/DDBJ databases">
        <title>Carbohydrate-dependent, anaerobic sulfur respiration: A novel catabolism in halophilic archaea.</title>
        <authorList>
            <person name="Sorokin D.Y."/>
            <person name="Messina E."/>
            <person name="Smedile F."/>
            <person name="La Cono V."/>
            <person name="Hallsworth J.E."/>
            <person name="Yakimov M.M."/>
        </authorList>
    </citation>
    <scope>NUCLEOTIDE SEQUENCE [LARGE SCALE GENOMIC DNA]</scope>
    <source>
        <strain evidence="2 3">HSR-Est</strain>
    </source>
</reference>
<evidence type="ECO:0000259" key="1">
    <source>
        <dbReference type="Pfam" id="PF10006"/>
    </source>
</evidence>
<evidence type="ECO:0000313" key="2">
    <source>
        <dbReference type="EMBL" id="QSG14788.1"/>
    </source>
</evidence>